<feature type="transmembrane region" description="Helical" evidence="1">
    <location>
        <begin position="20"/>
        <end position="39"/>
    </location>
</feature>
<dbReference type="OrthoDB" id="283474at2"/>
<keyword evidence="3" id="KW-1185">Reference proteome</keyword>
<protein>
    <recommendedName>
        <fullName evidence="4">DUF3124 domain-containing protein</fullName>
    </recommendedName>
</protein>
<reference evidence="2 3" key="1">
    <citation type="submission" date="2019-02" db="EMBL/GenBank/DDBJ databases">
        <title>Deep-cultivation of Planctomycetes and their phenomic and genomic characterization uncovers novel biology.</title>
        <authorList>
            <person name="Wiegand S."/>
            <person name="Jogler M."/>
            <person name="Boedeker C."/>
            <person name="Pinto D."/>
            <person name="Vollmers J."/>
            <person name="Rivas-Marin E."/>
            <person name="Kohn T."/>
            <person name="Peeters S.H."/>
            <person name="Heuer A."/>
            <person name="Rast P."/>
            <person name="Oberbeckmann S."/>
            <person name="Bunk B."/>
            <person name="Jeske O."/>
            <person name="Meyerdierks A."/>
            <person name="Storesund J.E."/>
            <person name="Kallscheuer N."/>
            <person name="Luecker S."/>
            <person name="Lage O.M."/>
            <person name="Pohl T."/>
            <person name="Merkel B.J."/>
            <person name="Hornburger P."/>
            <person name="Mueller R.-W."/>
            <person name="Bruemmer F."/>
            <person name="Labrenz M."/>
            <person name="Spormann A.M."/>
            <person name="Op Den Camp H."/>
            <person name="Overmann J."/>
            <person name="Amann R."/>
            <person name="Jetten M.S.M."/>
            <person name="Mascher T."/>
            <person name="Medema M.H."/>
            <person name="Devos D.P."/>
            <person name="Kaster A.-K."/>
            <person name="Ovreas L."/>
            <person name="Rohde M."/>
            <person name="Galperin M.Y."/>
            <person name="Jogler C."/>
        </authorList>
    </citation>
    <scope>NUCLEOTIDE SEQUENCE [LARGE SCALE GENOMIC DNA]</scope>
    <source>
        <strain evidence="2 3">Pla52o</strain>
    </source>
</reference>
<keyword evidence="1" id="KW-0472">Membrane</keyword>
<keyword evidence="1" id="KW-1133">Transmembrane helix</keyword>
<evidence type="ECO:0000256" key="1">
    <source>
        <dbReference type="SAM" id="Phobius"/>
    </source>
</evidence>
<dbReference type="Proteomes" id="UP000316304">
    <property type="component" value="Unassembled WGS sequence"/>
</dbReference>
<sequence>MNDDSLETAESVARRLKLVVFVIVVVPIIVLAVFMELRFEALEDGLQFREPDVRDEVGMEVDSLPWPPLQGQTLYVPAYSQIDDQSGKPRLLTVTLSVRNSDRQHEIVVTSVRYYDSGGKPLQSLLKKPLRLGPLASTEFVMKHNDKSGRGGSSFIVQWMAGVPVTEPVVETVMIESNQTQGIAFVRSATVLETTDAKETPARE</sequence>
<organism evidence="2 3">
    <name type="scientific">Novipirellula galeiformis</name>
    <dbReference type="NCBI Taxonomy" id="2528004"/>
    <lineage>
        <taxon>Bacteria</taxon>
        <taxon>Pseudomonadati</taxon>
        <taxon>Planctomycetota</taxon>
        <taxon>Planctomycetia</taxon>
        <taxon>Pirellulales</taxon>
        <taxon>Pirellulaceae</taxon>
        <taxon>Novipirellula</taxon>
    </lineage>
</organism>
<gene>
    <name evidence="2" type="ORF">Pla52o_14980</name>
</gene>
<dbReference type="EMBL" id="SJPT01000002">
    <property type="protein sequence ID" value="TWU25200.1"/>
    <property type="molecule type" value="Genomic_DNA"/>
</dbReference>
<name>A0A5C6CKS7_9BACT</name>
<proteinExistence type="predicted"/>
<dbReference type="Pfam" id="PF11322">
    <property type="entry name" value="DUF3124"/>
    <property type="match status" value="1"/>
</dbReference>
<accession>A0A5C6CKS7</accession>
<evidence type="ECO:0008006" key="4">
    <source>
        <dbReference type="Google" id="ProtNLM"/>
    </source>
</evidence>
<evidence type="ECO:0000313" key="2">
    <source>
        <dbReference type="EMBL" id="TWU25200.1"/>
    </source>
</evidence>
<dbReference type="InterPro" id="IPR021471">
    <property type="entry name" value="DUF3124"/>
</dbReference>
<evidence type="ECO:0000313" key="3">
    <source>
        <dbReference type="Proteomes" id="UP000316304"/>
    </source>
</evidence>
<comment type="caution">
    <text evidence="2">The sequence shown here is derived from an EMBL/GenBank/DDBJ whole genome shotgun (WGS) entry which is preliminary data.</text>
</comment>
<dbReference type="AlphaFoldDB" id="A0A5C6CKS7"/>
<dbReference type="RefSeq" id="WP_146593870.1">
    <property type="nucleotide sequence ID" value="NZ_SJPT01000002.1"/>
</dbReference>
<keyword evidence="1" id="KW-0812">Transmembrane</keyword>